<dbReference type="InterPro" id="IPR012337">
    <property type="entry name" value="RNaseH-like_sf"/>
</dbReference>
<dbReference type="AlphaFoldDB" id="A0A9Q1HG14"/>
<dbReference type="PANTHER" id="PTHR37162:SF10">
    <property type="entry name" value="DUF4371 DOMAIN-CONTAINING PROTEIN"/>
    <property type="match status" value="1"/>
</dbReference>
<sequence length="225" mass="25690">MTEFLVEHSIPLSVADHCGKLFQKMFPDSHIAKKYRCARTKTTYIVETLGKDSQKRILSTIRESPFSMATDGSTDYEDLKLYPLCVRYFDPDEGCVISVLLSLRKCDQPSTGENIFKILQKELENLEIPWENLVCFSADNASVMLGKVKGVAAFLVALYLMHIAAERAAKQLPVRVDDFLIDIFYHLEKSSKRKQEFRAFQQKTGVPQHKIIKHVSLDGYRLHSA</sequence>
<evidence type="ECO:0000313" key="2">
    <source>
        <dbReference type="Proteomes" id="UP001152320"/>
    </source>
</evidence>
<dbReference type="EMBL" id="JAIZAY010000001">
    <property type="protein sequence ID" value="KAJ8048447.1"/>
    <property type="molecule type" value="Genomic_DNA"/>
</dbReference>
<dbReference type="SUPFAM" id="SSF53098">
    <property type="entry name" value="Ribonuclease H-like"/>
    <property type="match status" value="1"/>
</dbReference>
<name>A0A9Q1HG14_HOLLE</name>
<keyword evidence="2" id="KW-1185">Reference proteome</keyword>
<dbReference type="PANTHER" id="PTHR37162">
    <property type="entry name" value="HAT FAMILY DIMERISATION DOMAINCONTAINING PROTEIN-RELATED"/>
    <property type="match status" value="1"/>
</dbReference>
<evidence type="ECO:0008006" key="3">
    <source>
        <dbReference type="Google" id="ProtNLM"/>
    </source>
</evidence>
<dbReference type="OrthoDB" id="6148792at2759"/>
<evidence type="ECO:0000313" key="1">
    <source>
        <dbReference type="EMBL" id="KAJ8048447.1"/>
    </source>
</evidence>
<reference evidence="1" key="1">
    <citation type="submission" date="2021-10" db="EMBL/GenBank/DDBJ databases">
        <title>Tropical sea cucumber genome reveals ecological adaptation and Cuvierian tubules defense mechanism.</title>
        <authorList>
            <person name="Chen T."/>
        </authorList>
    </citation>
    <scope>NUCLEOTIDE SEQUENCE</scope>
    <source>
        <strain evidence="1">Nanhai2018</strain>
        <tissue evidence="1">Muscle</tissue>
    </source>
</reference>
<accession>A0A9Q1HG14</accession>
<proteinExistence type="predicted"/>
<comment type="caution">
    <text evidence="1">The sequence shown here is derived from an EMBL/GenBank/DDBJ whole genome shotgun (WGS) entry which is preliminary data.</text>
</comment>
<gene>
    <name evidence="1" type="ORF">HOLleu_00771</name>
</gene>
<dbReference type="Proteomes" id="UP001152320">
    <property type="component" value="Chromosome 1"/>
</dbReference>
<organism evidence="1 2">
    <name type="scientific">Holothuria leucospilota</name>
    <name type="common">Black long sea cucumber</name>
    <name type="synonym">Mertensiothuria leucospilota</name>
    <dbReference type="NCBI Taxonomy" id="206669"/>
    <lineage>
        <taxon>Eukaryota</taxon>
        <taxon>Metazoa</taxon>
        <taxon>Echinodermata</taxon>
        <taxon>Eleutherozoa</taxon>
        <taxon>Echinozoa</taxon>
        <taxon>Holothuroidea</taxon>
        <taxon>Aspidochirotacea</taxon>
        <taxon>Aspidochirotida</taxon>
        <taxon>Holothuriidae</taxon>
        <taxon>Holothuria</taxon>
    </lineage>
</organism>
<protein>
    <recommendedName>
        <fullName evidence="3">DUF4371 domain-containing protein</fullName>
    </recommendedName>
</protein>